<dbReference type="InterPro" id="IPR011659">
    <property type="entry name" value="WD40"/>
</dbReference>
<organism evidence="1 2">
    <name type="scientific">Sphingobacterium athyrii</name>
    <dbReference type="NCBI Taxonomy" id="2152717"/>
    <lineage>
        <taxon>Bacteria</taxon>
        <taxon>Pseudomonadati</taxon>
        <taxon>Bacteroidota</taxon>
        <taxon>Sphingobacteriia</taxon>
        <taxon>Sphingobacteriales</taxon>
        <taxon>Sphingobacteriaceae</taxon>
        <taxon>Sphingobacterium</taxon>
    </lineage>
</organism>
<dbReference type="GO" id="GO:0016020">
    <property type="term" value="C:membrane"/>
    <property type="evidence" value="ECO:0007669"/>
    <property type="project" value="InterPro"/>
</dbReference>
<dbReference type="OrthoDB" id="9809364at2"/>
<dbReference type="AlphaFoldDB" id="A0A363NNY5"/>
<dbReference type="SUPFAM" id="SSF49313">
    <property type="entry name" value="Cadherin-like"/>
    <property type="match status" value="1"/>
</dbReference>
<proteinExistence type="predicted"/>
<name>A0A363NNY5_9SPHI</name>
<sequence length="425" mass="48510">MVSSFVEEVIKYKFFVHIFKSGSIKAYIEIVEHMTKIILTLIHFLILIGCKSSIESTDYFGQAPPDSIPIIFAPDIVSVEGRLEHGISFTPDDRELAFGVLNKDDFSGKIFYAKKIDKKWTEPVIFEPLKSECAYLPYFSPNGKSLLFTQGKADADNACTDIWIVEKVNDGWGAPKKLEAPINSASREANASMTSDGTIYFSSNRNCEGKDNCHTADLYYSKLNDNAYKSVDIISEFVSSNDEESIFISPKEDYIIFCRYTDNESGVDLYISYRDINNHWVEPQLVDETINSKDWERRPFVSIDNKFLFFSRLQIGEKGINESDIYWVNASKLFKPFVYNALSDTTLRIGEKFEISVPKDYFKDIDDGQLAYSVNHHQFDWLNFDSAQMKLSGRPTVAGDFELTFTANDMHLNKTSHKVIVTVKK</sequence>
<dbReference type="InterPro" id="IPR013783">
    <property type="entry name" value="Ig-like_fold"/>
</dbReference>
<dbReference type="InterPro" id="IPR015919">
    <property type="entry name" value="Cadherin-like_sf"/>
</dbReference>
<gene>
    <name evidence="1" type="ORF">DCO56_20025</name>
</gene>
<dbReference type="Pfam" id="PF05345">
    <property type="entry name" value="He_PIG"/>
    <property type="match status" value="1"/>
</dbReference>
<dbReference type="InterPro" id="IPR011042">
    <property type="entry name" value="6-blade_b-propeller_TolB-like"/>
</dbReference>
<protein>
    <recommendedName>
        <fullName evidence="3">Dystroglycan-type cadherin-like domain-containing protein</fullName>
    </recommendedName>
</protein>
<dbReference type="GO" id="GO:0005509">
    <property type="term" value="F:calcium ion binding"/>
    <property type="evidence" value="ECO:0007669"/>
    <property type="project" value="InterPro"/>
</dbReference>
<dbReference type="Gene3D" id="2.60.40.10">
    <property type="entry name" value="Immunoglobulins"/>
    <property type="match status" value="1"/>
</dbReference>
<dbReference type="Gene3D" id="2.120.10.30">
    <property type="entry name" value="TolB, C-terminal domain"/>
    <property type="match status" value="1"/>
</dbReference>
<evidence type="ECO:0008006" key="3">
    <source>
        <dbReference type="Google" id="ProtNLM"/>
    </source>
</evidence>
<evidence type="ECO:0000313" key="2">
    <source>
        <dbReference type="Proteomes" id="UP000250831"/>
    </source>
</evidence>
<dbReference type="SUPFAM" id="SSF82171">
    <property type="entry name" value="DPP6 N-terminal domain-like"/>
    <property type="match status" value="1"/>
</dbReference>
<evidence type="ECO:0000313" key="1">
    <source>
        <dbReference type="EMBL" id="PUV22502.1"/>
    </source>
</evidence>
<dbReference type="Pfam" id="PF07676">
    <property type="entry name" value="PD40"/>
    <property type="match status" value="2"/>
</dbReference>
<comment type="caution">
    <text evidence="1">The sequence shown here is derived from an EMBL/GenBank/DDBJ whole genome shotgun (WGS) entry which is preliminary data.</text>
</comment>
<dbReference type="EMBL" id="QCXX01000006">
    <property type="protein sequence ID" value="PUV22502.1"/>
    <property type="molecule type" value="Genomic_DNA"/>
</dbReference>
<keyword evidence="2" id="KW-1185">Reference proteome</keyword>
<reference evidence="1 2" key="1">
    <citation type="submission" date="2018-04" db="EMBL/GenBank/DDBJ databases">
        <title>Sphingobacterium sp. M46 Genome.</title>
        <authorList>
            <person name="Cheng J."/>
            <person name="Li Y."/>
        </authorList>
    </citation>
    <scope>NUCLEOTIDE SEQUENCE [LARGE SCALE GENOMIC DNA]</scope>
    <source>
        <strain evidence="1 2">M46</strain>
    </source>
</reference>
<accession>A0A363NNY5</accession>
<dbReference type="Proteomes" id="UP000250831">
    <property type="component" value="Unassembled WGS sequence"/>
</dbReference>